<feature type="region of interest" description="Disordered" evidence="1">
    <location>
        <begin position="1"/>
        <end position="30"/>
    </location>
</feature>
<dbReference type="EMBL" id="BT065895">
    <property type="protein sequence ID" value="ACN31771.1"/>
    <property type="molecule type" value="mRNA"/>
</dbReference>
<accession>C0PC76</accession>
<name>C0PC76_MAIZE</name>
<sequence>MSHASERKKRSHGEVEEDESHRGIMPGCARTDRSLDHAQERRSGCCCRGRSRAGSGGGAGRVSTAGAGVRPDGIRMLLVMVRLLALELDLVLHFVAVDIFVVVDSVVATDHRLRLLLLLRRLPLLHHLLHNVLFFAAEAAPPPSPTNLLAPTLPLLACVCMPLEPCSDAPPPFPFPVPPFLAA</sequence>
<proteinExistence type="evidence at transcript level"/>
<reference evidence="2" key="2">
    <citation type="submission" date="2012-06" db="EMBL/GenBank/DDBJ databases">
        <authorList>
            <person name="Yu Y."/>
            <person name="Currie J."/>
            <person name="Lomeli R."/>
            <person name="Angelova A."/>
            <person name="Collura K."/>
            <person name="Wissotski M."/>
            <person name="Campos D."/>
            <person name="Kudrna D."/>
            <person name="Golser W."/>
            <person name="Ashely E."/>
            <person name="Descour A."/>
            <person name="Fernandes J."/>
            <person name="Soderlund C."/>
            <person name="Walbot V."/>
        </authorList>
    </citation>
    <scope>NUCLEOTIDE SEQUENCE</scope>
    <source>
        <strain evidence="2">B73</strain>
    </source>
</reference>
<evidence type="ECO:0000313" key="2">
    <source>
        <dbReference type="EMBL" id="ACN31771.1"/>
    </source>
</evidence>
<feature type="compositionally biased region" description="Basic residues" evidence="1">
    <location>
        <begin position="1"/>
        <end position="11"/>
    </location>
</feature>
<evidence type="ECO:0000256" key="1">
    <source>
        <dbReference type="SAM" id="MobiDB-lite"/>
    </source>
</evidence>
<organism evidence="2">
    <name type="scientific">Zea mays</name>
    <name type="common">Maize</name>
    <dbReference type="NCBI Taxonomy" id="4577"/>
    <lineage>
        <taxon>Eukaryota</taxon>
        <taxon>Viridiplantae</taxon>
        <taxon>Streptophyta</taxon>
        <taxon>Embryophyta</taxon>
        <taxon>Tracheophyta</taxon>
        <taxon>Spermatophyta</taxon>
        <taxon>Magnoliopsida</taxon>
        <taxon>Liliopsida</taxon>
        <taxon>Poales</taxon>
        <taxon>Poaceae</taxon>
        <taxon>PACMAD clade</taxon>
        <taxon>Panicoideae</taxon>
        <taxon>Andropogonodae</taxon>
        <taxon>Andropogoneae</taxon>
        <taxon>Tripsacinae</taxon>
        <taxon>Zea</taxon>
    </lineage>
</organism>
<dbReference type="AlphaFoldDB" id="C0PC76"/>
<reference evidence="2" key="1">
    <citation type="journal article" date="2009" name="PLoS Genet.">
        <title>Sequencing, mapping, and analysis of 27,455 maize full-length cDNAs.</title>
        <authorList>
            <person name="Soderlund C."/>
            <person name="Descour A."/>
            <person name="Kudrna D."/>
            <person name="Bomhoff M."/>
            <person name="Boyd L."/>
            <person name="Currie J."/>
            <person name="Angelova A."/>
            <person name="Collura K."/>
            <person name="Wissotski M."/>
            <person name="Ashley E."/>
            <person name="Morrow D."/>
            <person name="Fernandes J."/>
            <person name="Walbot V."/>
            <person name="Yu Y."/>
        </authorList>
    </citation>
    <scope>NUCLEOTIDE SEQUENCE</scope>
    <source>
        <strain evidence="2">B73</strain>
    </source>
</reference>
<dbReference type="KEGG" id="zma:100382996"/>
<protein>
    <submittedName>
        <fullName evidence="2">Uncharacterized protein</fullName>
    </submittedName>
</protein>